<evidence type="ECO:0000313" key="3">
    <source>
        <dbReference type="Proteomes" id="UP000572407"/>
    </source>
</evidence>
<sequence length="297" mass="32615">MRVAQGSDATNVPVISVLNMKGGVGKTTISAHLFRHMVDVLKKSILIIDFDPQFNLTQTLMTQAQYQGYQKNNKTVFSVMEPPSTPTLFTIAKNLGPPPSTDEVMKQLLIWTESKKTALGLVPGDFRMTKYTLVDDPKSLIPVQKRFLEFVEAAKKEYDLIVIDCNPSSSFMSLCALTASSHLLIPVRSDLYSMLGLELLDEFVNGLPAIITKPKQIVLINGGPGNSMSTEFESTLRANSKFGPATLPTILKSSSLLSAKEGRVGCATDKKLPHVNALKRNLTKIAHELKIPLGWEL</sequence>
<dbReference type="InterPro" id="IPR027417">
    <property type="entry name" value="P-loop_NTPase"/>
</dbReference>
<dbReference type="Pfam" id="PF13614">
    <property type="entry name" value="AAA_31"/>
    <property type="match status" value="1"/>
</dbReference>
<evidence type="ECO:0000313" key="2">
    <source>
        <dbReference type="EMBL" id="MBA1378226.1"/>
    </source>
</evidence>
<evidence type="ECO:0000259" key="1">
    <source>
        <dbReference type="Pfam" id="PF13614"/>
    </source>
</evidence>
<dbReference type="Gene3D" id="3.40.50.300">
    <property type="entry name" value="P-loop containing nucleotide triphosphate hydrolases"/>
    <property type="match status" value="1"/>
</dbReference>
<dbReference type="SUPFAM" id="SSF52540">
    <property type="entry name" value="P-loop containing nucleoside triphosphate hydrolases"/>
    <property type="match status" value="1"/>
</dbReference>
<dbReference type="Proteomes" id="UP000572407">
    <property type="component" value="Unassembled WGS sequence"/>
</dbReference>
<name>A0A7V8RKL2_9PSED</name>
<proteinExistence type="predicted"/>
<dbReference type="AlphaFoldDB" id="A0A7V8RKL2"/>
<protein>
    <submittedName>
        <fullName evidence="2">ParA family protein</fullName>
    </submittedName>
</protein>
<accession>A0A7V8RKL2</accession>
<feature type="domain" description="AAA" evidence="1">
    <location>
        <begin position="14"/>
        <end position="205"/>
    </location>
</feature>
<reference evidence="2 3" key="1">
    <citation type="submission" date="2019-06" db="EMBL/GenBank/DDBJ databases">
        <title>Analysis of the biodiversity of Brassica napus bacterial endophytes for the selection of potential efficient biofertilizers for rapeseed crops.</title>
        <authorList>
            <person name="Jimenez-Gomez A."/>
            <person name="Saati-Santamaria Z."/>
            <person name="Menendez E."/>
            <person name="Rivas R."/>
            <person name="Mateos P.F."/>
            <person name="Velazquez E."/>
            <person name="Garcia-Fraile P."/>
        </authorList>
    </citation>
    <scope>NUCLEOTIDE SEQUENCE [LARGE SCALE GENOMIC DNA]</scope>
    <source>
        <strain evidence="2 3">CDVBN10</strain>
    </source>
</reference>
<dbReference type="PANTHER" id="PTHR13696:SF99">
    <property type="entry name" value="COBYRINIC ACID AC-DIAMIDE SYNTHASE"/>
    <property type="match status" value="1"/>
</dbReference>
<dbReference type="CDD" id="cd02042">
    <property type="entry name" value="ParAB_family"/>
    <property type="match status" value="1"/>
</dbReference>
<dbReference type="InterPro" id="IPR025669">
    <property type="entry name" value="AAA_dom"/>
</dbReference>
<dbReference type="InterPro" id="IPR050678">
    <property type="entry name" value="DNA_Partitioning_ATPase"/>
</dbReference>
<dbReference type="PANTHER" id="PTHR13696">
    <property type="entry name" value="P-LOOP CONTAINING NUCLEOSIDE TRIPHOSPHATE HYDROLASE"/>
    <property type="match status" value="1"/>
</dbReference>
<organism evidence="2 3">
    <name type="scientific">Pseudomonas brassicacearum subsp. neoaurantiaca</name>
    <dbReference type="NCBI Taxonomy" id="494916"/>
    <lineage>
        <taxon>Bacteria</taxon>
        <taxon>Pseudomonadati</taxon>
        <taxon>Pseudomonadota</taxon>
        <taxon>Gammaproteobacteria</taxon>
        <taxon>Pseudomonadales</taxon>
        <taxon>Pseudomonadaceae</taxon>
        <taxon>Pseudomonas</taxon>
    </lineage>
</organism>
<dbReference type="EMBL" id="VDLV01000012">
    <property type="protein sequence ID" value="MBA1378226.1"/>
    <property type="molecule type" value="Genomic_DNA"/>
</dbReference>
<gene>
    <name evidence="2" type="ORF">FHK92_10440</name>
</gene>
<comment type="caution">
    <text evidence="2">The sequence shown here is derived from an EMBL/GenBank/DDBJ whole genome shotgun (WGS) entry which is preliminary data.</text>
</comment>